<dbReference type="AlphaFoldDB" id="A0A7E5VXR8"/>
<proteinExistence type="predicted"/>
<evidence type="ECO:0000313" key="3">
    <source>
        <dbReference type="RefSeq" id="XP_026732911.1"/>
    </source>
</evidence>
<dbReference type="Gene3D" id="2.10.25.10">
    <property type="entry name" value="Laminin"/>
    <property type="match status" value="1"/>
</dbReference>
<reference evidence="3 4" key="1">
    <citation type="submission" date="2025-04" db="UniProtKB">
        <authorList>
            <consortium name="RefSeq"/>
        </authorList>
    </citation>
    <scope>IDENTIFICATION</scope>
</reference>
<dbReference type="KEGG" id="tnl:113497531"/>
<dbReference type="InterPro" id="IPR036084">
    <property type="entry name" value="Ser_inhib-like_sf"/>
</dbReference>
<keyword evidence="1" id="KW-0732">Signal</keyword>
<name>A0A7E5VXR8_TRINI</name>
<sequence length="110" mass="12429">MFYATCYVAVLLFFIDLTWSITLKKECPPGEVHRSCAFTDEYTCWVHADRMERVKSPPKRLPHCKAGCYCKRGLVREYPGGPCIVAAGCRNRKLQAVLKSLPTGQPLYGN</sequence>
<gene>
    <name evidence="3 4" type="primary">LOC113497531</name>
</gene>
<feature type="chain" id="PRO_5044656548" evidence="1">
    <location>
        <begin position="21"/>
        <end position="110"/>
    </location>
</feature>
<dbReference type="Proteomes" id="UP000322000">
    <property type="component" value="Chromosome 9"/>
</dbReference>
<dbReference type="RefSeq" id="XP_026732912.1">
    <property type="nucleotide sequence ID" value="XM_026877111.1"/>
</dbReference>
<keyword evidence="2" id="KW-1185">Reference proteome</keyword>
<evidence type="ECO:0000313" key="4">
    <source>
        <dbReference type="RefSeq" id="XP_026732912.1"/>
    </source>
</evidence>
<accession>A0A7E5VXR8</accession>
<evidence type="ECO:0000256" key="1">
    <source>
        <dbReference type="SAM" id="SignalP"/>
    </source>
</evidence>
<dbReference type="RefSeq" id="XP_026732911.1">
    <property type="nucleotide sequence ID" value="XM_026877110.1"/>
</dbReference>
<dbReference type="GeneID" id="113497531"/>
<dbReference type="OrthoDB" id="6950547at2759"/>
<evidence type="ECO:0000313" key="2">
    <source>
        <dbReference type="Proteomes" id="UP000322000"/>
    </source>
</evidence>
<dbReference type="SUPFAM" id="SSF57567">
    <property type="entry name" value="Serine protease inhibitors"/>
    <property type="match status" value="1"/>
</dbReference>
<organism evidence="2 3">
    <name type="scientific">Trichoplusia ni</name>
    <name type="common">Cabbage looper</name>
    <dbReference type="NCBI Taxonomy" id="7111"/>
    <lineage>
        <taxon>Eukaryota</taxon>
        <taxon>Metazoa</taxon>
        <taxon>Ecdysozoa</taxon>
        <taxon>Arthropoda</taxon>
        <taxon>Hexapoda</taxon>
        <taxon>Insecta</taxon>
        <taxon>Pterygota</taxon>
        <taxon>Neoptera</taxon>
        <taxon>Endopterygota</taxon>
        <taxon>Lepidoptera</taxon>
        <taxon>Glossata</taxon>
        <taxon>Ditrysia</taxon>
        <taxon>Noctuoidea</taxon>
        <taxon>Noctuidae</taxon>
        <taxon>Plusiinae</taxon>
        <taxon>Trichoplusia</taxon>
    </lineage>
</organism>
<protein>
    <submittedName>
        <fullName evidence="3 4">Cysteine-rich venom protein 1-like</fullName>
    </submittedName>
</protein>
<feature type="signal peptide" evidence="1">
    <location>
        <begin position="1"/>
        <end position="20"/>
    </location>
</feature>